<reference evidence="1" key="2">
    <citation type="submission" date="2022-01" db="EMBL/GenBank/DDBJ databases">
        <authorList>
            <person name="Yamashiro T."/>
            <person name="Shiraishi A."/>
            <person name="Satake H."/>
            <person name="Nakayama K."/>
        </authorList>
    </citation>
    <scope>NUCLEOTIDE SEQUENCE</scope>
</reference>
<organism evidence="1 2">
    <name type="scientific">Tanacetum coccineum</name>
    <dbReference type="NCBI Taxonomy" id="301880"/>
    <lineage>
        <taxon>Eukaryota</taxon>
        <taxon>Viridiplantae</taxon>
        <taxon>Streptophyta</taxon>
        <taxon>Embryophyta</taxon>
        <taxon>Tracheophyta</taxon>
        <taxon>Spermatophyta</taxon>
        <taxon>Magnoliopsida</taxon>
        <taxon>eudicotyledons</taxon>
        <taxon>Gunneridae</taxon>
        <taxon>Pentapetalae</taxon>
        <taxon>asterids</taxon>
        <taxon>campanulids</taxon>
        <taxon>Asterales</taxon>
        <taxon>Asteraceae</taxon>
        <taxon>Asteroideae</taxon>
        <taxon>Anthemideae</taxon>
        <taxon>Anthemidinae</taxon>
        <taxon>Tanacetum</taxon>
    </lineage>
</organism>
<evidence type="ECO:0000313" key="2">
    <source>
        <dbReference type="Proteomes" id="UP001151760"/>
    </source>
</evidence>
<reference evidence="1" key="1">
    <citation type="journal article" date="2022" name="Int. J. Mol. Sci.">
        <title>Draft Genome of Tanacetum Coccineum: Genomic Comparison of Closely Related Tanacetum-Family Plants.</title>
        <authorList>
            <person name="Yamashiro T."/>
            <person name="Shiraishi A."/>
            <person name="Nakayama K."/>
            <person name="Satake H."/>
        </authorList>
    </citation>
    <scope>NUCLEOTIDE SEQUENCE</scope>
</reference>
<evidence type="ECO:0008006" key="3">
    <source>
        <dbReference type="Google" id="ProtNLM"/>
    </source>
</evidence>
<proteinExistence type="predicted"/>
<sequence length="312" mass="35308">MDVLKFSGVYLESWIFAITKYFSLLNTPADQWLKIARFEESVRNCFGPSKYEDPNGVLSNLLQLGMVKDYQQEFEKLMNRATDIPDSLLISYYVSRLKLHLQQELLVSKPTTLGDVFSLARIIEARFDDQAPPVVGTSAGLEANKVVNDGDDLESLGPVTPTSDSESSGEVKVLNWVQQSIDVESTYDNDARDQVSELEMKVLVDGKQDEAKVVKVVVVVVDQNIDESDMEGNGVIGVGVNENNKGVQYSISTLHVLILLLERLNDQYIKNKKMEATIQRRIWDPIIKIYFRHRLEDKVVVKEWGMICPRFG</sequence>
<comment type="caution">
    <text evidence="1">The sequence shown here is derived from an EMBL/GenBank/DDBJ whole genome shotgun (WGS) entry which is preliminary data.</text>
</comment>
<accession>A0ABQ5AJF9</accession>
<dbReference type="EMBL" id="BQNB010012376">
    <property type="protein sequence ID" value="GJT02800.1"/>
    <property type="molecule type" value="Genomic_DNA"/>
</dbReference>
<name>A0ABQ5AJF9_9ASTR</name>
<keyword evidence="2" id="KW-1185">Reference proteome</keyword>
<evidence type="ECO:0000313" key="1">
    <source>
        <dbReference type="EMBL" id="GJT02800.1"/>
    </source>
</evidence>
<dbReference type="Proteomes" id="UP001151760">
    <property type="component" value="Unassembled WGS sequence"/>
</dbReference>
<protein>
    <recommendedName>
        <fullName evidence="3">Retrotransposon gag domain-containing protein</fullName>
    </recommendedName>
</protein>
<gene>
    <name evidence="1" type="ORF">Tco_0823969</name>
</gene>